<reference evidence="3" key="1">
    <citation type="submission" date="2017-02" db="UniProtKB">
        <authorList>
            <consortium name="WormBaseParasite"/>
        </authorList>
    </citation>
    <scope>IDENTIFICATION</scope>
</reference>
<dbReference type="InterPro" id="IPR053164">
    <property type="entry name" value="IS1016-like_transposase"/>
</dbReference>
<name>A0A0N5A6E2_PARTI</name>
<dbReference type="PANTHER" id="PTHR47163:SF2">
    <property type="entry name" value="SI:DKEY-17M8.2"/>
    <property type="match status" value="1"/>
</dbReference>
<organism evidence="2 3">
    <name type="scientific">Parastrongyloides trichosuri</name>
    <name type="common">Possum-specific nematode worm</name>
    <dbReference type="NCBI Taxonomy" id="131310"/>
    <lineage>
        <taxon>Eukaryota</taxon>
        <taxon>Metazoa</taxon>
        <taxon>Ecdysozoa</taxon>
        <taxon>Nematoda</taxon>
        <taxon>Chromadorea</taxon>
        <taxon>Rhabditida</taxon>
        <taxon>Tylenchina</taxon>
        <taxon>Panagrolaimomorpha</taxon>
        <taxon>Strongyloidoidea</taxon>
        <taxon>Strongyloididae</taxon>
        <taxon>Parastrongyloides</taxon>
    </lineage>
</organism>
<keyword evidence="2" id="KW-1185">Reference proteome</keyword>
<evidence type="ECO:0000313" key="2">
    <source>
        <dbReference type="Proteomes" id="UP000038045"/>
    </source>
</evidence>
<proteinExistence type="predicted"/>
<dbReference type="Proteomes" id="UP000038045">
    <property type="component" value="Unplaced"/>
</dbReference>
<feature type="domain" description="ISXO2-like transposase" evidence="1">
    <location>
        <begin position="72"/>
        <end position="196"/>
    </location>
</feature>
<evidence type="ECO:0000313" key="3">
    <source>
        <dbReference type="WBParaSite" id="PTRK_0001755600.1"/>
    </source>
</evidence>
<protein>
    <submittedName>
        <fullName evidence="3">DDE_Tnp_IS1595 domain-containing protein</fullName>
    </submittedName>
</protein>
<dbReference type="AlphaFoldDB" id="A0A0N5A6E2"/>
<dbReference type="STRING" id="131310.A0A0N5A6E2"/>
<dbReference type="PANTHER" id="PTHR47163">
    <property type="entry name" value="DDE_TNP_IS1595 DOMAIN-CONTAINING PROTEIN"/>
    <property type="match status" value="1"/>
</dbReference>
<evidence type="ECO:0000259" key="1">
    <source>
        <dbReference type="Pfam" id="PF12762"/>
    </source>
</evidence>
<accession>A0A0N5A6E2</accession>
<dbReference type="Pfam" id="PF12762">
    <property type="entry name" value="DDE_Tnp_IS1595"/>
    <property type="match status" value="1"/>
</dbReference>
<dbReference type="WBParaSite" id="PTRK_0001755600.1">
    <property type="protein sequence ID" value="PTRK_0001755600.1"/>
    <property type="gene ID" value="PTRK_0001755600"/>
</dbReference>
<sequence length="221" mass="25974">MSLHKIFQAIDLWLEETKIDVASNTLNLSKPTIVKLYKKFREVIGYYFVNNLELIDQNNNTLEVGEVMISGEKYHKGKKIEQKCVIGIIDTVTKDVLIKHIDSKDRQKLKSVIFDAVTEPSTISTDIWKEYLNVFDDVIIDYDDLKNSDNIKQLVDKASNDSISHVWYHLKNTLRKKSQTNYNNLQGYIDEFLWRRKHKNNKEDMINSFLELIKINVKIYV</sequence>
<dbReference type="InterPro" id="IPR024445">
    <property type="entry name" value="Tnp_ISXO2-like"/>
</dbReference>